<dbReference type="PANTHER" id="PTHR47723">
    <property type="entry name" value="OS05G0353850 PROTEIN"/>
    <property type="match status" value="1"/>
</dbReference>
<dbReference type="SUPFAM" id="SSF53098">
    <property type="entry name" value="Ribonuclease H-like"/>
    <property type="match status" value="1"/>
</dbReference>
<dbReference type="EMBL" id="JAYWIO010000005">
    <property type="protein sequence ID" value="KAK7258939.1"/>
    <property type="molecule type" value="Genomic_DNA"/>
</dbReference>
<keyword evidence="3" id="KW-1185">Reference proteome</keyword>
<feature type="domain" description="RNase H type-1" evidence="1">
    <location>
        <begin position="225"/>
        <end position="303"/>
    </location>
</feature>
<evidence type="ECO:0000259" key="1">
    <source>
        <dbReference type="PROSITE" id="PS50879"/>
    </source>
</evidence>
<gene>
    <name evidence="2" type="ORF">RIF29_24531</name>
</gene>
<dbReference type="InterPro" id="IPR012337">
    <property type="entry name" value="RNaseH-like_sf"/>
</dbReference>
<dbReference type="CDD" id="cd06222">
    <property type="entry name" value="RNase_H_like"/>
    <property type="match status" value="1"/>
</dbReference>
<dbReference type="PANTHER" id="PTHR47723:SF19">
    <property type="entry name" value="POLYNUCLEOTIDYL TRANSFERASE, RIBONUCLEASE H-LIKE SUPERFAMILY PROTEIN"/>
    <property type="match status" value="1"/>
</dbReference>
<evidence type="ECO:0000313" key="3">
    <source>
        <dbReference type="Proteomes" id="UP001372338"/>
    </source>
</evidence>
<dbReference type="Gene3D" id="3.30.420.10">
    <property type="entry name" value="Ribonuclease H-like superfamily/Ribonuclease H"/>
    <property type="match status" value="1"/>
</dbReference>
<dbReference type="Pfam" id="PF13456">
    <property type="entry name" value="RVT_3"/>
    <property type="match status" value="1"/>
</dbReference>
<evidence type="ECO:0000313" key="2">
    <source>
        <dbReference type="EMBL" id="KAK7258939.1"/>
    </source>
</evidence>
<dbReference type="GO" id="GO:0003676">
    <property type="term" value="F:nucleic acid binding"/>
    <property type="evidence" value="ECO:0007669"/>
    <property type="project" value="InterPro"/>
</dbReference>
<dbReference type="InterPro" id="IPR053151">
    <property type="entry name" value="RNase_H-like"/>
</dbReference>
<dbReference type="PROSITE" id="PS50879">
    <property type="entry name" value="RNASE_H_1"/>
    <property type="match status" value="1"/>
</dbReference>
<dbReference type="Proteomes" id="UP001372338">
    <property type="component" value="Unassembled WGS sequence"/>
</dbReference>
<dbReference type="InterPro" id="IPR044730">
    <property type="entry name" value="RNase_H-like_dom_plant"/>
</dbReference>
<sequence>MSARHGEGLNMEHTDGSLVWKSILKADKTLENGFRLKLGDGQASLFFDSWMNKELLCNLVHWVQIHDTNLRVKDVLREGVWHFNDIFTILPRDLKTSILDMNIFLDYSIPNCIAWVGSMDEVYSANFGYKWLLNLETHNTPSREAPECVLHCLCDCPKATCIWKSYSFHEGSEFWVQMDPYLWVQYGVKQHPHVFAAVSWWVWKDRYVLILRLVFVRYVSWQPLNDNFVALNVDGSSLGNPGHAGYGDLIRNAQGEWLCGFVGHVGVSNNIHMELLVVLLGLQLAWDSGYCYVVGLIVLRQYL</sequence>
<comment type="caution">
    <text evidence="2">The sequence shown here is derived from an EMBL/GenBank/DDBJ whole genome shotgun (WGS) entry which is preliminary data.</text>
</comment>
<dbReference type="AlphaFoldDB" id="A0AAN9HZ02"/>
<accession>A0AAN9HZ02</accession>
<organism evidence="2 3">
    <name type="scientific">Crotalaria pallida</name>
    <name type="common">Smooth rattlebox</name>
    <name type="synonym">Crotalaria striata</name>
    <dbReference type="NCBI Taxonomy" id="3830"/>
    <lineage>
        <taxon>Eukaryota</taxon>
        <taxon>Viridiplantae</taxon>
        <taxon>Streptophyta</taxon>
        <taxon>Embryophyta</taxon>
        <taxon>Tracheophyta</taxon>
        <taxon>Spermatophyta</taxon>
        <taxon>Magnoliopsida</taxon>
        <taxon>eudicotyledons</taxon>
        <taxon>Gunneridae</taxon>
        <taxon>Pentapetalae</taxon>
        <taxon>rosids</taxon>
        <taxon>fabids</taxon>
        <taxon>Fabales</taxon>
        <taxon>Fabaceae</taxon>
        <taxon>Papilionoideae</taxon>
        <taxon>50 kb inversion clade</taxon>
        <taxon>genistoids sensu lato</taxon>
        <taxon>core genistoids</taxon>
        <taxon>Crotalarieae</taxon>
        <taxon>Crotalaria</taxon>
    </lineage>
</organism>
<dbReference type="InterPro" id="IPR036397">
    <property type="entry name" value="RNaseH_sf"/>
</dbReference>
<dbReference type="GO" id="GO:0004523">
    <property type="term" value="F:RNA-DNA hybrid ribonuclease activity"/>
    <property type="evidence" value="ECO:0007669"/>
    <property type="project" value="InterPro"/>
</dbReference>
<reference evidence="2 3" key="1">
    <citation type="submission" date="2024-01" db="EMBL/GenBank/DDBJ databases">
        <title>The genomes of 5 underutilized Papilionoideae crops provide insights into root nodulation and disease resistanc.</title>
        <authorList>
            <person name="Yuan L."/>
        </authorList>
    </citation>
    <scope>NUCLEOTIDE SEQUENCE [LARGE SCALE GENOMIC DNA]</scope>
    <source>
        <strain evidence="2">ZHUSHIDOU_FW_LH</strain>
        <tissue evidence="2">Leaf</tissue>
    </source>
</reference>
<proteinExistence type="predicted"/>
<protein>
    <recommendedName>
        <fullName evidence="1">RNase H type-1 domain-containing protein</fullName>
    </recommendedName>
</protein>
<dbReference type="InterPro" id="IPR002156">
    <property type="entry name" value="RNaseH_domain"/>
</dbReference>
<name>A0AAN9HZ02_CROPI</name>